<dbReference type="GO" id="GO:0005814">
    <property type="term" value="C:centriole"/>
    <property type="evidence" value="ECO:0007669"/>
    <property type="project" value="UniProtKB-SubCell"/>
</dbReference>
<evidence type="ECO:0000313" key="15">
    <source>
        <dbReference type="RefSeq" id="XP_017662249.1"/>
    </source>
</evidence>
<name>A0A6J0GK90_9PASS</name>
<evidence type="ECO:0000256" key="1">
    <source>
        <dbReference type="ARBA" id="ARBA00004114"/>
    </source>
</evidence>
<feature type="compositionally biased region" description="Low complexity" evidence="12">
    <location>
        <begin position="1221"/>
        <end position="1233"/>
    </location>
</feature>
<feature type="compositionally biased region" description="Basic and acidic residues" evidence="12">
    <location>
        <begin position="139"/>
        <end position="165"/>
    </location>
</feature>
<feature type="compositionally biased region" description="Polar residues" evidence="12">
    <location>
        <begin position="1022"/>
        <end position="1037"/>
    </location>
</feature>
<feature type="compositionally biased region" description="Low complexity" evidence="12">
    <location>
        <begin position="1139"/>
        <end position="1156"/>
    </location>
</feature>
<dbReference type="GeneID" id="108493390"/>
<dbReference type="SMART" id="SM00240">
    <property type="entry name" value="FHA"/>
    <property type="match status" value="1"/>
</dbReference>
<feature type="compositionally biased region" description="Polar residues" evidence="12">
    <location>
        <begin position="1568"/>
        <end position="1582"/>
    </location>
</feature>
<dbReference type="GO" id="GO:0005819">
    <property type="term" value="C:spindle"/>
    <property type="evidence" value="ECO:0007669"/>
    <property type="project" value="UniProtKB-SubCell"/>
</dbReference>
<evidence type="ECO:0000256" key="6">
    <source>
        <dbReference type="ARBA" id="ARBA00022701"/>
    </source>
</evidence>
<evidence type="ECO:0000256" key="5">
    <source>
        <dbReference type="ARBA" id="ARBA00022553"/>
    </source>
</evidence>
<dbReference type="PANTHER" id="PTHR15715">
    <property type="entry name" value="CENTROSOMAL PROTEIN OF 170 KDA"/>
    <property type="match status" value="1"/>
</dbReference>
<dbReference type="PROSITE" id="PS50006">
    <property type="entry name" value="FHA_DOMAIN"/>
    <property type="match status" value="1"/>
</dbReference>
<feature type="region of interest" description="Disordered" evidence="12">
    <location>
        <begin position="114"/>
        <end position="228"/>
    </location>
</feature>
<gene>
    <name evidence="15" type="primary">CEP170</name>
</gene>
<dbReference type="RefSeq" id="XP_017662249.1">
    <property type="nucleotide sequence ID" value="XM_017806760.1"/>
</dbReference>
<dbReference type="PANTHER" id="PTHR15715:SF17">
    <property type="entry name" value="CENTROSOMAL PROTEIN OF 170 KDA"/>
    <property type="match status" value="1"/>
</dbReference>
<feature type="compositionally biased region" description="Polar residues" evidence="12">
    <location>
        <begin position="833"/>
        <end position="844"/>
    </location>
</feature>
<feature type="compositionally biased region" description="Basic and acidic residues" evidence="12">
    <location>
        <begin position="729"/>
        <end position="755"/>
    </location>
</feature>
<evidence type="ECO:0000259" key="13">
    <source>
        <dbReference type="PROSITE" id="PS50006"/>
    </source>
</evidence>
<protein>
    <recommendedName>
        <fullName evidence="11">Centrosomal protein of 170 kDa</fullName>
    </recommendedName>
</protein>
<dbReference type="GO" id="GO:0005874">
    <property type="term" value="C:microtubule"/>
    <property type="evidence" value="ECO:0007669"/>
    <property type="project" value="UniProtKB-KW"/>
</dbReference>
<feature type="compositionally biased region" description="Basic and acidic residues" evidence="12">
    <location>
        <begin position="292"/>
        <end position="305"/>
    </location>
</feature>
<dbReference type="InterPro" id="IPR000253">
    <property type="entry name" value="FHA_dom"/>
</dbReference>
<evidence type="ECO:0000256" key="11">
    <source>
        <dbReference type="ARBA" id="ARBA00070079"/>
    </source>
</evidence>
<comment type="subcellular location">
    <subcellularLocation>
        <location evidence="1">Cytoplasm</location>
        <location evidence="1">Cytoskeleton</location>
        <location evidence="1">Microtubule organizing center</location>
        <location evidence="1">Centrosome</location>
        <location evidence="1">Centriole</location>
    </subcellularLocation>
    <subcellularLocation>
        <location evidence="2">Cytoplasm</location>
        <location evidence="2">Cytoskeleton</location>
        <location evidence="2">Spindle</location>
    </subcellularLocation>
</comment>
<proteinExistence type="inferred from homology"/>
<feature type="compositionally biased region" description="Polar residues" evidence="12">
    <location>
        <begin position="975"/>
        <end position="999"/>
    </location>
</feature>
<dbReference type="Pfam" id="PF15308">
    <property type="entry name" value="CEP170_C"/>
    <property type="match status" value="1"/>
</dbReference>
<evidence type="ECO:0000313" key="14">
    <source>
        <dbReference type="Proteomes" id="UP000504624"/>
    </source>
</evidence>
<feature type="compositionally biased region" description="Polar residues" evidence="12">
    <location>
        <begin position="524"/>
        <end position="536"/>
    </location>
</feature>
<evidence type="ECO:0000256" key="9">
    <source>
        <dbReference type="ARBA" id="ARBA00053332"/>
    </source>
</evidence>
<comment type="subunit">
    <text evidence="10">Interacts with CCDC68 and CCDC120; leading to recruitment to centrosomes. Interacts with PLK1. Interacts with NIN. Interacts with FHDC1. Interacts with CCDC61. Interacts with TBK1; efficient complex formation may be dependent on the presence of CCDC61.</text>
</comment>
<organism evidence="14 15">
    <name type="scientific">Lepidothrix coronata</name>
    <name type="common">blue-crowned manakin</name>
    <dbReference type="NCBI Taxonomy" id="321398"/>
    <lineage>
        <taxon>Eukaryota</taxon>
        <taxon>Metazoa</taxon>
        <taxon>Chordata</taxon>
        <taxon>Craniata</taxon>
        <taxon>Vertebrata</taxon>
        <taxon>Euteleostomi</taxon>
        <taxon>Archelosauria</taxon>
        <taxon>Archosauria</taxon>
        <taxon>Dinosauria</taxon>
        <taxon>Saurischia</taxon>
        <taxon>Theropoda</taxon>
        <taxon>Coelurosauria</taxon>
        <taxon>Aves</taxon>
        <taxon>Neognathae</taxon>
        <taxon>Neoaves</taxon>
        <taxon>Telluraves</taxon>
        <taxon>Australaves</taxon>
        <taxon>Passeriformes</taxon>
        <taxon>Pipridae</taxon>
        <taxon>Lepidothrix</taxon>
    </lineage>
</organism>
<feature type="compositionally biased region" description="Basic and acidic residues" evidence="12">
    <location>
        <begin position="1116"/>
        <end position="1126"/>
    </location>
</feature>
<evidence type="ECO:0000256" key="8">
    <source>
        <dbReference type="ARBA" id="ARBA00023212"/>
    </source>
</evidence>
<accession>A0A6J0GK90</accession>
<feature type="compositionally biased region" description="Basic and acidic residues" evidence="12">
    <location>
        <begin position="658"/>
        <end position="667"/>
    </location>
</feature>
<reference evidence="15" key="1">
    <citation type="submission" date="2025-08" db="UniProtKB">
        <authorList>
            <consortium name="RefSeq"/>
        </authorList>
    </citation>
    <scope>IDENTIFICATION</scope>
</reference>
<dbReference type="InterPro" id="IPR029300">
    <property type="entry name" value="CEP170_C"/>
</dbReference>
<evidence type="ECO:0000256" key="10">
    <source>
        <dbReference type="ARBA" id="ARBA00065884"/>
    </source>
</evidence>
<feature type="compositionally biased region" description="Basic residues" evidence="12">
    <location>
        <begin position="401"/>
        <end position="414"/>
    </location>
</feature>
<feature type="compositionally biased region" description="Basic and acidic residues" evidence="12">
    <location>
        <begin position="712"/>
        <end position="722"/>
    </location>
</feature>
<dbReference type="CDD" id="cd22724">
    <property type="entry name" value="FHA_Cep170A"/>
    <property type="match status" value="1"/>
</dbReference>
<feature type="region of interest" description="Disordered" evidence="12">
    <location>
        <begin position="443"/>
        <end position="577"/>
    </location>
</feature>
<feature type="region of interest" description="Disordered" evidence="12">
    <location>
        <begin position="368"/>
        <end position="428"/>
    </location>
</feature>
<feature type="compositionally biased region" description="Low complexity" evidence="12">
    <location>
        <begin position="1261"/>
        <end position="1276"/>
    </location>
</feature>
<evidence type="ECO:0000256" key="3">
    <source>
        <dbReference type="ARBA" id="ARBA00010436"/>
    </source>
</evidence>
<feature type="compositionally biased region" description="Basic and acidic residues" evidence="12">
    <location>
        <begin position="190"/>
        <end position="206"/>
    </location>
</feature>
<feature type="compositionally biased region" description="Basic residues" evidence="12">
    <location>
        <begin position="490"/>
        <end position="504"/>
    </location>
</feature>
<evidence type="ECO:0000256" key="7">
    <source>
        <dbReference type="ARBA" id="ARBA00023054"/>
    </source>
</evidence>
<feature type="region of interest" description="Disordered" evidence="12">
    <location>
        <begin position="657"/>
        <end position="902"/>
    </location>
</feature>
<dbReference type="Gene3D" id="2.60.200.20">
    <property type="match status" value="1"/>
</dbReference>
<dbReference type="InterPro" id="IPR051176">
    <property type="entry name" value="Cent_Immune-Sig_Mod"/>
</dbReference>
<feature type="region of interest" description="Disordered" evidence="12">
    <location>
        <begin position="1416"/>
        <end position="1447"/>
    </location>
</feature>
<dbReference type="Proteomes" id="UP000504624">
    <property type="component" value="Unplaced"/>
</dbReference>
<comment type="similarity">
    <text evidence="3">Belongs to the CEP170 family.</text>
</comment>
<keyword evidence="7" id="KW-0175">Coiled coil</keyword>
<keyword evidence="5" id="KW-0597">Phosphoprotein</keyword>
<feature type="compositionally biased region" description="Low complexity" evidence="12">
    <location>
        <begin position="1175"/>
        <end position="1191"/>
    </location>
</feature>
<feature type="domain" description="FHA" evidence="13">
    <location>
        <begin position="23"/>
        <end position="73"/>
    </location>
</feature>
<feature type="region of interest" description="Disordered" evidence="12">
    <location>
        <begin position="962"/>
        <end position="1293"/>
    </location>
</feature>
<dbReference type="SUPFAM" id="SSF49879">
    <property type="entry name" value="SMAD/FHA domain"/>
    <property type="match status" value="1"/>
</dbReference>
<comment type="function">
    <text evidence="9">Plays a role in microtubule organization. Required for centriole subdistal appendage assembly.</text>
</comment>
<sequence>MSLTSWFLVSSGGTRHRLPREMIFVGRDDCELMLQSRSVDKQHAVLNYDASTDEHLVKDLGSLNGTFVNDVRIPEQTYITLKLEDKLRFGYDTNLFTVVRGEMRVPEEALKHEKFTSQLQLSQKSSEAEGSKQSSSKSPESKVTDSTAEVHHKTTEALKSEEKSMDLSAMPRGTPLYGQPAWWGDDEADEKSVCKPDSKHEEKTHEAGASGGSTDAKQAEEQSASASEELYPFCREPSYFEIPTKEFQQASQVAESTIHEIPTKDTQSSHAAATGHASFTIEFDDNTPGKVKIKDHVTKFTSEQRHKSKKPSSSSGQDLPGLQTVMMAAESKVADWLAQNNPPRMIWEPTEEDSKSIKSDVPVYLKRLKGNKHDDGTQSDSENIGAHRHYSKRAALEEHLRHHHTELKKSHQKVHSTEKQQEQGSLSQTAFMIEFFDEDHPRKRRSYSFSQNVGALCPESPSPTPHTRAEKVKPTSGEKAVPSSVQASSSHHRAVHGVHAKLLKQKSEEPSATLPALQAALLRSSGSLGHRPNQNQEMDKKLKSQHISAATEKDNEDDQSDKGTYTIELENPNSEEMEARKMIDKVFGVDDSQDYNRPVINENQKDLVKDWAINSATVVLEEKRPLSTTGFLDTEEGSTNPGGKRWVSQWASLAANHTRHDEDDMRLESSVPAPLENDTDISESGISVRSAGSAASMTSQGERKRRTLPQLPKEEKVYETSKSKATSHQRSEIGEKQDTELQEKETPGHASDAKSTRTMNGLSPRANGDKVFSFPSSSSKERVETGRETSVVKQALAKIQQQERKEQGHWTPTKLSSTKSAVNQVEKGREETVTSPKTLDNQDNPPGPVTDKAEIKLAQIEGRRRKNEEIIRGHSPKTPGGEKKESSKPLVRQGSFTIDKPSTNIPIELIPHINKQSGSAAPLVSANRIRDRSDSMDTDSSIDTTLILKDTEAVMAFLEAKLREENKTDEGPDTPSYNRDNSISPESDVDTASTISLVTGDTERKSTQKRKSFTTLYKDRCSTGSPSKDVLKSSTASAREKMEKKTKSRSSDGGSRADARKTVQSSGRMRQPSVDLTDDDQTSSVPHSAISDILSSDQETYSGKSHGRVPFASADELLHSKMEGKSTKSKSSPVALGQSSKSTTLPRPRPTRTSLLRRARLGEVSDSELADADKASVASEVSTTSSTSKPPSGRRNISRIDLLAQPRRNRLGSLSARSDSEATITRSTASSRTPEAIIRSGSRLLAGGDGGKVSARTRANSISRLSDSKSKSLASAHNSPSEKSKLLPDPDPDVETYSALKTTRLQSSGTAAQSSNTFKHRIKEQEDYIRDWTAHREEIARISQDLALIAREINDVAGEIDSVTSSGTAPSTTVSTAATTPGSAIDTREEVGDLHGEMHKLVDRVFDESLNFRKIPPVVHSKPPEGNGRSSDGRPQLTDALDPPTITRRRTWSRDEVMGDSLLLSSVFQFSRKIRQSIDKTAGKIRILFKDKDRNWEEIENKLRAESEVPIVKTSSMEISSILQELKRVEKQLQAINAMIDPDGTLDALSNLGFASPILPAQPKPKSSPVSQGTRAQAQPNCQPEARAVRPATVPVAPEFENAESEADFSIHFNRFNPDGEEEDATLRE</sequence>
<dbReference type="FunFam" id="2.60.200.20:FF:000018">
    <property type="entry name" value="Centrosomal protein of 170 kDa"/>
    <property type="match status" value="1"/>
</dbReference>
<feature type="compositionally biased region" description="Polar residues" evidence="12">
    <location>
        <begin position="1093"/>
        <end position="1103"/>
    </location>
</feature>
<dbReference type="InterPro" id="IPR008984">
    <property type="entry name" value="SMAD_FHA_dom_sf"/>
</dbReference>
<feature type="region of interest" description="Disordered" evidence="12">
    <location>
        <begin position="261"/>
        <end position="322"/>
    </location>
</feature>
<dbReference type="OrthoDB" id="444265at2759"/>
<feature type="region of interest" description="Disordered" evidence="12">
    <location>
        <begin position="1557"/>
        <end position="1607"/>
    </location>
</feature>
<keyword evidence="8" id="KW-0206">Cytoskeleton</keyword>
<dbReference type="CTD" id="9859"/>
<keyword evidence="14" id="KW-1185">Reference proteome</keyword>
<keyword evidence="6" id="KW-0493">Microtubule</keyword>
<feature type="compositionally biased region" description="Low complexity" evidence="12">
    <location>
        <begin position="1584"/>
        <end position="1599"/>
    </location>
</feature>
<dbReference type="Pfam" id="PF00498">
    <property type="entry name" value="FHA"/>
    <property type="match status" value="1"/>
</dbReference>
<evidence type="ECO:0000256" key="2">
    <source>
        <dbReference type="ARBA" id="ARBA00004186"/>
    </source>
</evidence>
<evidence type="ECO:0000256" key="4">
    <source>
        <dbReference type="ARBA" id="ARBA00022490"/>
    </source>
</evidence>
<feature type="compositionally biased region" description="Polar residues" evidence="12">
    <location>
        <begin position="813"/>
        <end position="823"/>
    </location>
</feature>
<keyword evidence="4" id="KW-0963">Cytoplasm</keyword>
<evidence type="ECO:0000256" key="12">
    <source>
        <dbReference type="SAM" id="MobiDB-lite"/>
    </source>
</evidence>